<dbReference type="InterPro" id="IPR001509">
    <property type="entry name" value="Epimerase_deHydtase"/>
</dbReference>
<dbReference type="SUPFAM" id="SSF51735">
    <property type="entry name" value="NAD(P)-binding Rossmann-fold domains"/>
    <property type="match status" value="1"/>
</dbReference>
<evidence type="ECO:0000313" key="2">
    <source>
        <dbReference type="EMBL" id="HGB15654.1"/>
    </source>
</evidence>
<proteinExistence type="predicted"/>
<sequence>MKGGKTLVTGGTGFVGRAVVEELLAAGREVRVLVRNPRHPALKGLAVETVRGDLKDPASLKAAVQGCDQVFHVAADYRLWVPDPEEMYAVNVQGTKDLMAAAAAAGVSRIVYTSTVGTLGNPGDGTPGTEDTPVTIEEMVGHYKRSKFLAEQAVLEFARQGLPVVLVHPSAPVGPWDSRPTPTGQIIVDFLRGRMPAYLETGLNLVHVRDVAKGHLLAAERGRIGEKYILGHRNMSLSEILHLLAEISGRPAPKVRLPYLPVLGLAYVNEFWATYISRRPPRMPVAAVKMAKKFMYFDSSKAVRELGLPQTPVRQALAEAVAWFREHGYA</sequence>
<dbReference type="NCBIfam" id="TIGR03466">
    <property type="entry name" value="HpnA"/>
    <property type="match status" value="1"/>
</dbReference>
<evidence type="ECO:0000259" key="1">
    <source>
        <dbReference type="Pfam" id="PF01370"/>
    </source>
</evidence>
<dbReference type="AlphaFoldDB" id="A0A7C3WS59"/>
<gene>
    <name evidence="2" type="ORF">ENV62_10530</name>
</gene>
<dbReference type="GO" id="GO:0005737">
    <property type="term" value="C:cytoplasm"/>
    <property type="evidence" value="ECO:0007669"/>
    <property type="project" value="TreeGrafter"/>
</dbReference>
<feature type="domain" description="NAD-dependent epimerase/dehydratase" evidence="1">
    <location>
        <begin position="7"/>
        <end position="231"/>
    </location>
</feature>
<dbReference type="Pfam" id="PF01370">
    <property type="entry name" value="Epimerase"/>
    <property type="match status" value="1"/>
</dbReference>
<organism evidence="2">
    <name type="scientific">Desulfobacca acetoxidans</name>
    <dbReference type="NCBI Taxonomy" id="60893"/>
    <lineage>
        <taxon>Bacteria</taxon>
        <taxon>Pseudomonadati</taxon>
        <taxon>Thermodesulfobacteriota</taxon>
        <taxon>Desulfobaccia</taxon>
        <taxon>Desulfobaccales</taxon>
        <taxon>Desulfobaccaceae</taxon>
        <taxon>Desulfobacca</taxon>
    </lineage>
</organism>
<name>A0A7C3WS59_9BACT</name>
<protein>
    <submittedName>
        <fullName evidence="2">NAD-dependent epimerase/dehydratase family protein</fullName>
    </submittedName>
</protein>
<dbReference type="InterPro" id="IPR051783">
    <property type="entry name" value="NAD(P)-dependent_oxidoreduct"/>
</dbReference>
<dbReference type="Gene3D" id="3.40.50.720">
    <property type="entry name" value="NAD(P)-binding Rossmann-like Domain"/>
    <property type="match status" value="1"/>
</dbReference>
<reference evidence="2" key="1">
    <citation type="journal article" date="2020" name="mSystems">
        <title>Genome- and Community-Level Interaction Insights into Carbon Utilization and Element Cycling Functions of Hydrothermarchaeota in Hydrothermal Sediment.</title>
        <authorList>
            <person name="Zhou Z."/>
            <person name="Liu Y."/>
            <person name="Xu W."/>
            <person name="Pan J."/>
            <person name="Luo Z.H."/>
            <person name="Li M."/>
        </authorList>
    </citation>
    <scope>NUCLEOTIDE SEQUENCE [LARGE SCALE GENOMIC DNA]</scope>
    <source>
        <strain evidence="2">SpSt-776</strain>
    </source>
</reference>
<comment type="caution">
    <text evidence="2">The sequence shown here is derived from an EMBL/GenBank/DDBJ whole genome shotgun (WGS) entry which is preliminary data.</text>
</comment>
<dbReference type="PANTHER" id="PTHR48079:SF6">
    <property type="entry name" value="NAD(P)-BINDING DOMAIN-CONTAINING PROTEIN-RELATED"/>
    <property type="match status" value="1"/>
</dbReference>
<dbReference type="PANTHER" id="PTHR48079">
    <property type="entry name" value="PROTEIN YEEZ"/>
    <property type="match status" value="1"/>
</dbReference>
<dbReference type="GO" id="GO:0004029">
    <property type="term" value="F:aldehyde dehydrogenase (NAD+) activity"/>
    <property type="evidence" value="ECO:0007669"/>
    <property type="project" value="TreeGrafter"/>
</dbReference>
<dbReference type="FunFam" id="3.40.50.720:FF:000425">
    <property type="entry name" value="NAD(P)-binding Rossmann-fold superfamily protein"/>
    <property type="match status" value="1"/>
</dbReference>
<dbReference type="EMBL" id="DTHB01000060">
    <property type="protein sequence ID" value="HGB15654.1"/>
    <property type="molecule type" value="Genomic_DNA"/>
</dbReference>
<dbReference type="CDD" id="cd05228">
    <property type="entry name" value="AR_FR_like_1_SDR_e"/>
    <property type="match status" value="1"/>
</dbReference>
<accession>A0A7C3WS59</accession>
<dbReference type="InterPro" id="IPR036291">
    <property type="entry name" value="NAD(P)-bd_dom_sf"/>
</dbReference>
<dbReference type="InterPro" id="IPR017829">
    <property type="entry name" value="Hopanoid-assoc_sugar_epimerase"/>
</dbReference>